<dbReference type="OrthoDB" id="367683at2"/>
<dbReference type="InterPro" id="IPR016040">
    <property type="entry name" value="NAD(P)-bd_dom"/>
</dbReference>
<dbReference type="InterPro" id="IPR051207">
    <property type="entry name" value="ComplexI_NDUFA9_subunit"/>
</dbReference>
<dbReference type="InterPro" id="IPR036291">
    <property type="entry name" value="NAD(P)-bd_dom_sf"/>
</dbReference>
<dbReference type="Proteomes" id="UP000006695">
    <property type="component" value="Chromosome"/>
</dbReference>
<protein>
    <submittedName>
        <fullName evidence="2">NAD-dependent epimerase/dehydratase</fullName>
    </submittedName>
</protein>
<dbReference type="GO" id="GO:0044877">
    <property type="term" value="F:protein-containing complex binding"/>
    <property type="evidence" value="ECO:0007669"/>
    <property type="project" value="TreeGrafter"/>
</dbReference>
<reference evidence="2 3" key="1">
    <citation type="submission" date="2007-05" db="EMBL/GenBank/DDBJ databases">
        <title>Complete sequence of Geobacter uraniireducens Rf4.</title>
        <authorList>
            <consortium name="US DOE Joint Genome Institute"/>
            <person name="Copeland A."/>
            <person name="Lucas S."/>
            <person name="Lapidus A."/>
            <person name="Barry K."/>
            <person name="Detter J.C."/>
            <person name="Glavina del Rio T."/>
            <person name="Hammon N."/>
            <person name="Israni S."/>
            <person name="Dalin E."/>
            <person name="Tice H."/>
            <person name="Pitluck S."/>
            <person name="Chertkov O."/>
            <person name="Brettin T."/>
            <person name="Bruce D."/>
            <person name="Han C."/>
            <person name="Schmutz J."/>
            <person name="Larimer F."/>
            <person name="Land M."/>
            <person name="Hauser L."/>
            <person name="Kyrpides N."/>
            <person name="Mikhailova N."/>
            <person name="Shelobolina E."/>
            <person name="Aklujkar M."/>
            <person name="Lovley D."/>
            <person name="Richardson P."/>
        </authorList>
    </citation>
    <scope>NUCLEOTIDE SEQUENCE [LARGE SCALE GENOMIC DNA]</scope>
    <source>
        <strain evidence="2 3">Rf4</strain>
    </source>
</reference>
<dbReference type="EMBL" id="CP000698">
    <property type="protein sequence ID" value="ABQ25849.1"/>
    <property type="molecule type" value="Genomic_DNA"/>
</dbReference>
<evidence type="ECO:0000259" key="1">
    <source>
        <dbReference type="Pfam" id="PF13460"/>
    </source>
</evidence>
<gene>
    <name evidence="2" type="ordered locus">Gura_1654</name>
</gene>
<dbReference type="PANTHER" id="PTHR12126:SF11">
    <property type="entry name" value="NADH DEHYDROGENASE [UBIQUINONE] 1 ALPHA SUBCOMPLEX SUBUNIT 9, MITOCHONDRIAL"/>
    <property type="match status" value="1"/>
</dbReference>
<dbReference type="PANTHER" id="PTHR12126">
    <property type="entry name" value="NADH-UBIQUINONE OXIDOREDUCTASE 39 KDA SUBUNIT-RELATED"/>
    <property type="match status" value="1"/>
</dbReference>
<feature type="domain" description="NAD(P)-binding" evidence="1">
    <location>
        <begin position="11"/>
        <end position="150"/>
    </location>
</feature>
<dbReference type="Pfam" id="PF13460">
    <property type="entry name" value="NAD_binding_10"/>
    <property type="match status" value="1"/>
</dbReference>
<dbReference type="SUPFAM" id="SSF51735">
    <property type="entry name" value="NAD(P)-binding Rossmann-fold domains"/>
    <property type="match status" value="1"/>
</dbReference>
<evidence type="ECO:0000313" key="3">
    <source>
        <dbReference type="Proteomes" id="UP000006695"/>
    </source>
</evidence>
<dbReference type="STRING" id="351605.Gura_1654"/>
<accession>A5GEJ4</accession>
<evidence type="ECO:0000313" key="2">
    <source>
        <dbReference type="EMBL" id="ABQ25849.1"/>
    </source>
</evidence>
<organism evidence="2 3">
    <name type="scientific">Geotalea uraniireducens (strain Rf4)</name>
    <name type="common">Geobacter uraniireducens</name>
    <dbReference type="NCBI Taxonomy" id="351605"/>
    <lineage>
        <taxon>Bacteria</taxon>
        <taxon>Pseudomonadati</taxon>
        <taxon>Thermodesulfobacteriota</taxon>
        <taxon>Desulfuromonadia</taxon>
        <taxon>Geobacterales</taxon>
        <taxon>Geobacteraceae</taxon>
        <taxon>Geotalea</taxon>
    </lineage>
</organism>
<dbReference type="KEGG" id="gur:Gura_1654"/>
<name>A5GEJ4_GEOUR</name>
<keyword evidence="3" id="KW-1185">Reference proteome</keyword>
<sequence>MADPELQVVTGASGFTGKYITARLLAQGKKVKTITGHPHRQHPFGDRLSVAPFNFDDPSALIRSLEGATTLYNTYWVRFPYGDVTFEKAVENSRTLIRAAEEAGIRRIVHISIANADEGSPFPYYKAKAVVERLIAGSRLSYAVIRPTVLFGTEGILINNIAWLLKKFPLFAVPGSGDYRLQPVYVDDVAELAVNAASEGSNLVMDAGGPETFTYDELVRLIAAKIGSRARIVHLNPAVALQASRLVGKMVDDALLTRDELDGLMAGLLVAKGPPAGKTRLSQWLAENAATLGTAYASEIERHYR</sequence>
<proteinExistence type="predicted"/>
<dbReference type="Gene3D" id="3.40.50.720">
    <property type="entry name" value="NAD(P)-binding Rossmann-like Domain"/>
    <property type="match status" value="1"/>
</dbReference>
<dbReference type="AlphaFoldDB" id="A5GEJ4"/>
<dbReference type="HOGENOM" id="CLU_007383_6_5_7"/>
<dbReference type="RefSeq" id="WP_011938556.1">
    <property type="nucleotide sequence ID" value="NC_009483.1"/>
</dbReference>